<dbReference type="AlphaFoldDB" id="A0AAU8N1G6"/>
<dbReference type="RefSeq" id="WP_366180465.1">
    <property type="nucleotide sequence ID" value="NZ_CP159989.1"/>
</dbReference>
<reference evidence="3" key="1">
    <citation type="submission" date="2024-05" db="EMBL/GenBank/DDBJ databases">
        <title>Draft genome assemblies of 36 bacteria isolated from hibernating arctic ground squirrels.</title>
        <authorList>
            <person name="McKee H."/>
            <person name="Mullen L."/>
            <person name="Drown D.M."/>
            <person name="Duddleston K.N."/>
        </authorList>
    </citation>
    <scope>NUCLEOTIDE SEQUENCE</scope>
    <source>
        <strain evidence="3">AR004</strain>
    </source>
</reference>
<organism evidence="3">
    <name type="scientific">Actinomyces timonensis</name>
    <dbReference type="NCBI Taxonomy" id="1288391"/>
    <lineage>
        <taxon>Bacteria</taxon>
        <taxon>Bacillati</taxon>
        <taxon>Actinomycetota</taxon>
        <taxon>Actinomycetes</taxon>
        <taxon>Actinomycetales</taxon>
        <taxon>Actinomycetaceae</taxon>
        <taxon>Actinomyces</taxon>
    </lineage>
</organism>
<keyword evidence="2" id="KW-0812">Transmembrane</keyword>
<protein>
    <recommendedName>
        <fullName evidence="4">Yip1 domain-containing protein</fullName>
    </recommendedName>
</protein>
<feature type="transmembrane region" description="Helical" evidence="2">
    <location>
        <begin position="53"/>
        <end position="71"/>
    </location>
</feature>
<proteinExistence type="predicted"/>
<sequence>MSRKAARSIGGSFILVKRLVLIGASPARTVRNGTVYWEGFRSIDDQVLLAALRYGWLPVIPFIIGALYVVLRVLGGRGNAPQVAIASMIPAFVSVAFITQLSTVVWLIAGASVAASAAEREGSHGAAGPPRGRWGPGDIDDGERAQAPPSGGAAADPPDRAPEPVAVPSAAAPGL</sequence>
<name>A0AAU8N1G6_9ACTO</name>
<keyword evidence="2" id="KW-0472">Membrane</keyword>
<evidence type="ECO:0000256" key="1">
    <source>
        <dbReference type="SAM" id="MobiDB-lite"/>
    </source>
</evidence>
<dbReference type="EMBL" id="CP159989">
    <property type="protein sequence ID" value="XCP82220.1"/>
    <property type="molecule type" value="Genomic_DNA"/>
</dbReference>
<feature type="compositionally biased region" description="Low complexity" evidence="1">
    <location>
        <begin position="163"/>
        <end position="175"/>
    </location>
</feature>
<evidence type="ECO:0000313" key="3">
    <source>
        <dbReference type="EMBL" id="XCP82220.1"/>
    </source>
</evidence>
<gene>
    <name evidence="3" type="ORF">ABXS69_09775</name>
</gene>
<evidence type="ECO:0008006" key="4">
    <source>
        <dbReference type="Google" id="ProtNLM"/>
    </source>
</evidence>
<feature type="compositionally biased region" description="Low complexity" evidence="1">
    <location>
        <begin position="145"/>
        <end position="156"/>
    </location>
</feature>
<keyword evidence="2" id="KW-1133">Transmembrane helix</keyword>
<feature type="region of interest" description="Disordered" evidence="1">
    <location>
        <begin position="120"/>
        <end position="175"/>
    </location>
</feature>
<evidence type="ECO:0000256" key="2">
    <source>
        <dbReference type="SAM" id="Phobius"/>
    </source>
</evidence>
<accession>A0AAU8N1G6</accession>
<feature type="compositionally biased region" description="Low complexity" evidence="1">
    <location>
        <begin position="126"/>
        <end position="137"/>
    </location>
</feature>
<feature type="transmembrane region" description="Helical" evidence="2">
    <location>
        <begin position="83"/>
        <end position="109"/>
    </location>
</feature>